<gene>
    <name evidence="4" type="ORF">DQK91_17100</name>
    <name evidence="3" type="ORF">E8L03_18455</name>
</gene>
<feature type="region of interest" description="Disordered" evidence="1">
    <location>
        <begin position="1"/>
        <end position="29"/>
    </location>
</feature>
<keyword evidence="2" id="KW-1133">Transmembrane helix</keyword>
<keyword evidence="2" id="KW-0472">Membrane</keyword>
<evidence type="ECO:0000313" key="6">
    <source>
        <dbReference type="Proteomes" id="UP000503251"/>
    </source>
</evidence>
<dbReference type="Proteomes" id="UP000434052">
    <property type="component" value="Unassembled WGS sequence"/>
</dbReference>
<name>A0A6P1ZG80_9BACT</name>
<dbReference type="Proteomes" id="UP000503251">
    <property type="component" value="Chromosome"/>
</dbReference>
<feature type="transmembrane region" description="Helical" evidence="2">
    <location>
        <begin position="36"/>
        <end position="64"/>
    </location>
</feature>
<dbReference type="EMBL" id="QMIF01000013">
    <property type="protein sequence ID" value="TVM31921.1"/>
    <property type="molecule type" value="Genomic_DNA"/>
</dbReference>
<dbReference type="RefSeq" id="WP_144306605.1">
    <property type="nucleotide sequence ID" value="NZ_CP039543.1"/>
</dbReference>
<dbReference type="InterPro" id="IPR032820">
    <property type="entry name" value="ATPase_put"/>
</dbReference>
<dbReference type="NCBIfam" id="TIGR02230">
    <property type="entry name" value="ATPase_gene1"/>
    <property type="match status" value="1"/>
</dbReference>
<evidence type="ECO:0000256" key="2">
    <source>
        <dbReference type="SAM" id="Phobius"/>
    </source>
</evidence>
<evidence type="ECO:0000313" key="5">
    <source>
        <dbReference type="Proteomes" id="UP000434052"/>
    </source>
</evidence>
<dbReference type="EMBL" id="CP039543">
    <property type="protein sequence ID" value="QJT10776.1"/>
    <property type="molecule type" value="Genomic_DNA"/>
</dbReference>
<proteinExistence type="predicted"/>
<dbReference type="Pfam" id="PF09527">
    <property type="entry name" value="ATPase_gene1"/>
    <property type="match status" value="1"/>
</dbReference>
<feature type="transmembrane region" description="Helical" evidence="2">
    <location>
        <begin position="76"/>
        <end position="94"/>
    </location>
</feature>
<sequence>MATDDPKDDHGERWAKEAEEKEQRKVRARKEGDRSVWFGLGMFGLVGWSVAIPTVVGALIGIWIDKKFPSQHSWTIMGIVIGVLIGCLNAWRWMNKEGGKR</sequence>
<evidence type="ECO:0000313" key="3">
    <source>
        <dbReference type="EMBL" id="QJT10776.1"/>
    </source>
</evidence>
<reference evidence="3 6" key="2">
    <citation type="submission" date="2019-04" db="EMBL/GenBank/DDBJ databases">
        <title>Isolation and culture of sulfate reducing bacteria from the cold seep of the South China Sea.</title>
        <authorList>
            <person name="Sun C."/>
            <person name="Liu R."/>
        </authorList>
    </citation>
    <scope>NUCLEOTIDE SEQUENCE [LARGE SCALE GENOMIC DNA]</scope>
    <source>
        <strain evidence="3 6">CS1</strain>
    </source>
</reference>
<dbReference type="AlphaFoldDB" id="A0A6P1ZG80"/>
<accession>A0A6P1ZG80</accession>
<evidence type="ECO:0000256" key="1">
    <source>
        <dbReference type="SAM" id="MobiDB-lite"/>
    </source>
</evidence>
<evidence type="ECO:0000313" key="4">
    <source>
        <dbReference type="EMBL" id="TVM31921.1"/>
    </source>
</evidence>
<keyword evidence="6" id="KW-1185">Reference proteome</keyword>
<protein>
    <submittedName>
        <fullName evidence="4">ATPase F0F1</fullName>
    </submittedName>
</protein>
<dbReference type="InterPro" id="IPR011744">
    <property type="entry name" value="ATPase_gene1"/>
</dbReference>
<reference evidence="4 5" key="1">
    <citation type="submission" date="2018-06" db="EMBL/GenBank/DDBJ databases">
        <title>Complete genome of Desulfovibrio marinus P48SEP.</title>
        <authorList>
            <person name="Crispim J.S."/>
            <person name="Vidigal P.M.P."/>
            <person name="Silva L.C.F."/>
            <person name="Araujo L.C."/>
            <person name="Laguardia C.N."/>
            <person name="Dias R.S."/>
            <person name="Sousa M.P."/>
            <person name="Paula S.O."/>
            <person name="Silva C."/>
        </authorList>
    </citation>
    <scope>NUCLEOTIDE SEQUENCE [LARGE SCALE GENOMIC DNA]</scope>
    <source>
        <strain evidence="4 5">P48SEP</strain>
    </source>
</reference>
<dbReference type="OrthoDB" id="466056at2"/>
<keyword evidence="2" id="KW-0812">Transmembrane</keyword>
<organism evidence="4 5">
    <name type="scientific">Oceanidesulfovibrio marinus</name>
    <dbReference type="NCBI Taxonomy" id="370038"/>
    <lineage>
        <taxon>Bacteria</taxon>
        <taxon>Pseudomonadati</taxon>
        <taxon>Thermodesulfobacteriota</taxon>
        <taxon>Desulfovibrionia</taxon>
        <taxon>Desulfovibrionales</taxon>
        <taxon>Desulfovibrionaceae</taxon>
        <taxon>Oceanidesulfovibrio</taxon>
    </lineage>
</organism>